<evidence type="ECO:0000313" key="2">
    <source>
        <dbReference type="Proteomes" id="UP001160991"/>
    </source>
</evidence>
<dbReference type="SUPFAM" id="SSF88946">
    <property type="entry name" value="Sigma2 domain of RNA polymerase sigma factors"/>
    <property type="match status" value="1"/>
</dbReference>
<organism evidence="1 2">
    <name type="scientific">Streptococcus taonis</name>
    <dbReference type="NCBI Taxonomy" id="3041623"/>
    <lineage>
        <taxon>Bacteria</taxon>
        <taxon>Bacillati</taxon>
        <taxon>Bacillota</taxon>
        <taxon>Bacilli</taxon>
        <taxon>Lactobacillales</taxon>
        <taxon>Streptococcaceae</taxon>
        <taxon>Streptococcus</taxon>
    </lineage>
</organism>
<reference evidence="1" key="1">
    <citation type="submission" date="2023-04" db="EMBL/GenBank/DDBJ databases">
        <title>A new Streptococcus species isolated from the patient with bacteremia.</title>
        <authorList>
            <person name="Chen Y.-S."/>
            <person name="Lee C.-Y."/>
            <person name="Chan C.-K."/>
        </authorList>
    </citation>
    <scope>NUCLEOTIDE SEQUENCE</scope>
    <source>
        <strain evidence="1">ST22-14</strain>
    </source>
</reference>
<dbReference type="Proteomes" id="UP001160991">
    <property type="component" value="Unassembled WGS sequence"/>
</dbReference>
<dbReference type="RefSeq" id="WP_281335309.1">
    <property type="nucleotide sequence ID" value="NZ_JARZZP010000008.1"/>
</dbReference>
<comment type="caution">
    <text evidence="1">The sequence shown here is derived from an EMBL/GenBank/DDBJ whole genome shotgun (WGS) entry which is preliminary data.</text>
</comment>
<keyword evidence="2" id="KW-1185">Reference proteome</keyword>
<proteinExistence type="predicted"/>
<accession>A0ABT6PDZ7</accession>
<evidence type="ECO:0000313" key="1">
    <source>
        <dbReference type="EMBL" id="MDI1474218.1"/>
    </source>
</evidence>
<gene>
    <name evidence="1" type="ORF">QEZ38_05865</name>
</gene>
<sequence length="153" mass="18928">MLEKYYEKVKGIVHKCRKDYYLHLWEKEDWDQEGLICLYELLEAHPELVVEEEKKLYVYFKTKFRNRILDSVRKQESQKRRLDRMAYEEVGEISHRLPEGGLWLDDYYALHELLNTYRRKLPQDKQEAYERLWADERFKGRKALLRELKEVIQ</sequence>
<protein>
    <submittedName>
        <fullName evidence="1">Sigma-70 family RNA polymerase sigma factor</fullName>
    </submittedName>
</protein>
<dbReference type="EMBL" id="JARZZP010000008">
    <property type="protein sequence ID" value="MDI1474218.1"/>
    <property type="molecule type" value="Genomic_DNA"/>
</dbReference>
<dbReference type="InterPro" id="IPR013325">
    <property type="entry name" value="RNA_pol_sigma_r2"/>
</dbReference>
<name>A0ABT6PDZ7_9STRE</name>